<feature type="transmembrane region" description="Helical" evidence="5">
    <location>
        <begin position="6"/>
        <end position="23"/>
    </location>
</feature>
<dbReference type="PANTHER" id="PTHR37306:SF1">
    <property type="entry name" value="COLICIN V PRODUCTION PROTEIN"/>
    <property type="match status" value="1"/>
</dbReference>
<evidence type="ECO:0000256" key="5">
    <source>
        <dbReference type="SAM" id="Phobius"/>
    </source>
</evidence>
<evidence type="ECO:0000256" key="2">
    <source>
        <dbReference type="ARBA" id="ARBA00022692"/>
    </source>
</evidence>
<protein>
    <submittedName>
        <fullName evidence="6">Colicin V production protein CvpA</fullName>
    </submittedName>
</protein>
<reference evidence="6 7" key="1">
    <citation type="submission" date="2016-02" db="EMBL/GenBank/DDBJ databases">
        <title>Draft genome sequence of hydrocarbon degrading Staphylococcus saprophyticus Strain CNV2, isolated from crude-oil contaminated soil from Noonmati Oil Refinery, Guwahati, Assam, India.</title>
        <authorList>
            <person name="Mukherjee A."/>
            <person name="Chettri B."/>
            <person name="Langpoklakpam J."/>
            <person name="Singh A.K."/>
            <person name="Chattopadhyay D.J."/>
        </authorList>
    </citation>
    <scope>NUCLEOTIDE SEQUENCE [LARGE SCALE GENOMIC DNA]</scope>
    <source>
        <strain evidence="6 7">CNV2</strain>
    </source>
</reference>
<organism evidence="6 7">
    <name type="scientific">Staphylococcus kloosii</name>
    <dbReference type="NCBI Taxonomy" id="29384"/>
    <lineage>
        <taxon>Bacteria</taxon>
        <taxon>Bacillati</taxon>
        <taxon>Bacillota</taxon>
        <taxon>Bacilli</taxon>
        <taxon>Bacillales</taxon>
        <taxon>Staphylococcaceae</taxon>
        <taxon>Staphylococcus</taxon>
    </lineage>
</organism>
<evidence type="ECO:0000313" key="6">
    <source>
        <dbReference type="EMBL" id="KYH14770.1"/>
    </source>
</evidence>
<dbReference type="InterPro" id="IPR003825">
    <property type="entry name" value="Colicin-V_CvpA"/>
</dbReference>
<dbReference type="RefSeq" id="WP_061854932.1">
    <property type="nucleotide sequence ID" value="NZ_JAIEWX010000001.1"/>
</dbReference>
<comment type="subcellular location">
    <subcellularLocation>
        <location evidence="1">Membrane</location>
        <topology evidence="1">Multi-pass membrane protein</topology>
    </subcellularLocation>
</comment>
<gene>
    <name evidence="6" type="ORF">A0131_08275</name>
</gene>
<proteinExistence type="predicted"/>
<accession>A0A151A6M8</accession>
<dbReference type="AlphaFoldDB" id="A0A151A6M8"/>
<dbReference type="GO" id="GO:0016020">
    <property type="term" value="C:membrane"/>
    <property type="evidence" value="ECO:0007669"/>
    <property type="project" value="UniProtKB-SubCell"/>
</dbReference>
<keyword evidence="3 5" id="KW-1133">Transmembrane helix</keyword>
<feature type="transmembrane region" description="Helical" evidence="5">
    <location>
        <begin position="78"/>
        <end position="102"/>
    </location>
</feature>
<evidence type="ECO:0000256" key="4">
    <source>
        <dbReference type="ARBA" id="ARBA00023136"/>
    </source>
</evidence>
<dbReference type="EMBL" id="LUGM01000002">
    <property type="protein sequence ID" value="KYH14770.1"/>
    <property type="molecule type" value="Genomic_DNA"/>
</dbReference>
<sequence>MIIDLAVALVFLYMAVIGFRRGFGFSLLHGACTVVALIIGNAYYLMIARRLELFVPFPKTLAYDMKFAVPFEQLQQRFYHIIAFIFIAIIVKLILYAIVAVFDNMIKQSHITLWSRIVGVIVSIITSLIVVNLALYVLAIYPNEIVQSQLSVSLIAKPLILNIPFLSHFILKI</sequence>
<feature type="transmembrane region" description="Helical" evidence="5">
    <location>
        <begin position="30"/>
        <end position="47"/>
    </location>
</feature>
<dbReference type="GO" id="GO:0009403">
    <property type="term" value="P:toxin biosynthetic process"/>
    <property type="evidence" value="ECO:0007669"/>
    <property type="project" value="InterPro"/>
</dbReference>
<evidence type="ECO:0000256" key="3">
    <source>
        <dbReference type="ARBA" id="ARBA00022989"/>
    </source>
</evidence>
<dbReference type="Proteomes" id="UP000075418">
    <property type="component" value="Unassembled WGS sequence"/>
</dbReference>
<dbReference type="PANTHER" id="PTHR37306">
    <property type="entry name" value="COLICIN V PRODUCTION PROTEIN"/>
    <property type="match status" value="1"/>
</dbReference>
<comment type="caution">
    <text evidence="6">The sequence shown here is derived from an EMBL/GenBank/DDBJ whole genome shotgun (WGS) entry which is preliminary data.</text>
</comment>
<keyword evidence="4 5" id="KW-0472">Membrane</keyword>
<evidence type="ECO:0000313" key="7">
    <source>
        <dbReference type="Proteomes" id="UP000075418"/>
    </source>
</evidence>
<keyword evidence="2 5" id="KW-0812">Transmembrane</keyword>
<evidence type="ECO:0000256" key="1">
    <source>
        <dbReference type="ARBA" id="ARBA00004141"/>
    </source>
</evidence>
<feature type="transmembrane region" description="Helical" evidence="5">
    <location>
        <begin position="114"/>
        <end position="138"/>
    </location>
</feature>
<name>A0A151A6M8_9STAP</name>
<dbReference type="Pfam" id="PF02674">
    <property type="entry name" value="Colicin_V"/>
    <property type="match status" value="1"/>
</dbReference>